<dbReference type="EMBL" id="LAZR01047118">
    <property type="protein sequence ID" value="KKK94967.1"/>
    <property type="molecule type" value="Genomic_DNA"/>
</dbReference>
<reference evidence="1" key="1">
    <citation type="journal article" date="2015" name="Nature">
        <title>Complex archaea that bridge the gap between prokaryotes and eukaryotes.</title>
        <authorList>
            <person name="Spang A."/>
            <person name="Saw J.H."/>
            <person name="Jorgensen S.L."/>
            <person name="Zaremba-Niedzwiedzka K."/>
            <person name="Martijn J."/>
            <person name="Lind A.E."/>
            <person name="van Eijk R."/>
            <person name="Schleper C."/>
            <person name="Guy L."/>
            <person name="Ettema T.J."/>
        </authorList>
    </citation>
    <scope>NUCLEOTIDE SEQUENCE</scope>
</reference>
<name>A0A0F8ZMC7_9ZZZZ</name>
<protein>
    <submittedName>
        <fullName evidence="1">Uncharacterized protein</fullName>
    </submittedName>
</protein>
<sequence length="85" mass="9632">MRRALWLDSGSGRYYYLRYDSDSEYADIGSGFIESGRIHPNEIISLLSTGAGHRVRSKEYIGPEASEAVSSFLRKRGRPIFDETI</sequence>
<accession>A0A0F8ZMC7</accession>
<proteinExistence type="predicted"/>
<gene>
    <name evidence="1" type="ORF">LCGC14_2677490</name>
</gene>
<comment type="caution">
    <text evidence="1">The sequence shown here is derived from an EMBL/GenBank/DDBJ whole genome shotgun (WGS) entry which is preliminary data.</text>
</comment>
<evidence type="ECO:0000313" key="1">
    <source>
        <dbReference type="EMBL" id="KKK94967.1"/>
    </source>
</evidence>
<dbReference type="AlphaFoldDB" id="A0A0F8ZMC7"/>
<organism evidence="1">
    <name type="scientific">marine sediment metagenome</name>
    <dbReference type="NCBI Taxonomy" id="412755"/>
    <lineage>
        <taxon>unclassified sequences</taxon>
        <taxon>metagenomes</taxon>
        <taxon>ecological metagenomes</taxon>
    </lineage>
</organism>